<gene>
    <name evidence="9" type="ORF">ACFQQH_15860</name>
</gene>
<accession>A0ABW2NPB5</accession>
<dbReference type="RefSeq" id="WP_157293442.1">
    <property type="nucleotide sequence ID" value="NZ_JBHTCT010000038.1"/>
</dbReference>
<feature type="transmembrane region" description="Helical" evidence="8">
    <location>
        <begin position="35"/>
        <end position="54"/>
    </location>
</feature>
<proteinExistence type="inferred from homology"/>
<feature type="transmembrane region" description="Helical" evidence="8">
    <location>
        <begin position="126"/>
        <end position="146"/>
    </location>
</feature>
<evidence type="ECO:0000256" key="8">
    <source>
        <dbReference type="SAM" id="Phobius"/>
    </source>
</evidence>
<evidence type="ECO:0000313" key="10">
    <source>
        <dbReference type="Proteomes" id="UP001596483"/>
    </source>
</evidence>
<dbReference type="InterPro" id="IPR004776">
    <property type="entry name" value="Mem_transp_PIN-like"/>
</dbReference>
<protein>
    <submittedName>
        <fullName evidence="9">AEC family transporter</fullName>
    </submittedName>
</protein>
<keyword evidence="3" id="KW-0813">Transport</keyword>
<evidence type="ECO:0000256" key="4">
    <source>
        <dbReference type="ARBA" id="ARBA00022475"/>
    </source>
</evidence>
<evidence type="ECO:0000256" key="6">
    <source>
        <dbReference type="ARBA" id="ARBA00022989"/>
    </source>
</evidence>
<feature type="transmembrane region" description="Helical" evidence="8">
    <location>
        <begin position="198"/>
        <end position="216"/>
    </location>
</feature>
<dbReference type="Pfam" id="PF03547">
    <property type="entry name" value="Mem_trans"/>
    <property type="match status" value="1"/>
</dbReference>
<evidence type="ECO:0000256" key="1">
    <source>
        <dbReference type="ARBA" id="ARBA00004651"/>
    </source>
</evidence>
<feature type="transmembrane region" description="Helical" evidence="8">
    <location>
        <begin position="63"/>
        <end position="84"/>
    </location>
</feature>
<feature type="transmembrane region" description="Helical" evidence="8">
    <location>
        <begin position="281"/>
        <end position="302"/>
    </location>
</feature>
<sequence length="307" mass="33186">MEILFTILLKVIAPVFVLIGAGAMMHRIFNLNLSTLSKLLTYYFLPVVAFINVYDSQITGDMFFTIVIVQLLVAAVMAGISSGMSRLLKLDRGMDATFKNSVVLMNSGNYGVPVSQLVFQSQPVGVAVQVIVMIIQNLITYTYGLYNSLSARHGGVKAIREFLKMPVLHALLLGLVLKSLDIGLPFFIMEPIERSADAFLAVALLALGAQVAFIKIGKINKVIIASSIGRLLMNPAVSLCIIFLLGLDGIVAQALFIASSFPSSRNSAQFALEYNNYPELAGQIVLVTTALSALSVTLAVYVSKLIF</sequence>
<dbReference type="EMBL" id="JBHTCT010000038">
    <property type="protein sequence ID" value="MFC7366606.1"/>
    <property type="molecule type" value="Genomic_DNA"/>
</dbReference>
<comment type="caution">
    <text evidence="9">The sequence shown here is derived from an EMBL/GenBank/DDBJ whole genome shotgun (WGS) entry which is preliminary data.</text>
</comment>
<evidence type="ECO:0000313" key="9">
    <source>
        <dbReference type="EMBL" id="MFC7366606.1"/>
    </source>
</evidence>
<comment type="subcellular location">
    <subcellularLocation>
        <location evidence="1">Cell membrane</location>
        <topology evidence="1">Multi-pass membrane protein</topology>
    </subcellularLocation>
</comment>
<dbReference type="InterPro" id="IPR038770">
    <property type="entry name" value="Na+/solute_symporter_sf"/>
</dbReference>
<dbReference type="Proteomes" id="UP001596483">
    <property type="component" value="Unassembled WGS sequence"/>
</dbReference>
<dbReference type="PANTHER" id="PTHR36838">
    <property type="entry name" value="AUXIN EFFLUX CARRIER FAMILY PROTEIN"/>
    <property type="match status" value="1"/>
</dbReference>
<feature type="transmembrane region" description="Helical" evidence="8">
    <location>
        <begin position="236"/>
        <end position="261"/>
    </location>
</feature>
<keyword evidence="5 8" id="KW-0812">Transmembrane</keyword>
<keyword evidence="10" id="KW-1185">Reference proteome</keyword>
<keyword evidence="6 8" id="KW-1133">Transmembrane helix</keyword>
<name>A0ABW2NPB5_9BACL</name>
<keyword evidence="7 8" id="KW-0472">Membrane</keyword>
<reference evidence="10" key="1">
    <citation type="journal article" date="2019" name="Int. J. Syst. Evol. Microbiol.">
        <title>The Global Catalogue of Microorganisms (GCM) 10K type strain sequencing project: providing services to taxonomists for standard genome sequencing and annotation.</title>
        <authorList>
            <consortium name="The Broad Institute Genomics Platform"/>
            <consortium name="The Broad Institute Genome Sequencing Center for Infectious Disease"/>
            <person name="Wu L."/>
            <person name="Ma J."/>
        </authorList>
    </citation>
    <scope>NUCLEOTIDE SEQUENCE [LARGE SCALE GENOMIC DNA]</scope>
    <source>
        <strain evidence="10">JCM 4738</strain>
    </source>
</reference>
<feature type="transmembrane region" description="Helical" evidence="8">
    <location>
        <begin position="167"/>
        <end position="186"/>
    </location>
</feature>
<keyword evidence="4" id="KW-1003">Cell membrane</keyword>
<evidence type="ECO:0000256" key="5">
    <source>
        <dbReference type="ARBA" id="ARBA00022692"/>
    </source>
</evidence>
<dbReference type="Gene3D" id="1.20.1530.20">
    <property type="match status" value="1"/>
</dbReference>
<evidence type="ECO:0000256" key="2">
    <source>
        <dbReference type="ARBA" id="ARBA00010145"/>
    </source>
</evidence>
<evidence type="ECO:0000256" key="3">
    <source>
        <dbReference type="ARBA" id="ARBA00022448"/>
    </source>
</evidence>
<comment type="similarity">
    <text evidence="2">Belongs to the auxin efflux carrier (TC 2.A.69) family.</text>
</comment>
<dbReference type="PANTHER" id="PTHR36838:SF1">
    <property type="entry name" value="SLR1864 PROTEIN"/>
    <property type="match status" value="1"/>
</dbReference>
<organism evidence="9 10">
    <name type="scientific">Bhargavaea changchunensis</name>
    <dbReference type="NCBI Taxonomy" id="2134037"/>
    <lineage>
        <taxon>Bacteria</taxon>
        <taxon>Bacillati</taxon>
        <taxon>Bacillota</taxon>
        <taxon>Bacilli</taxon>
        <taxon>Bacillales</taxon>
        <taxon>Caryophanaceae</taxon>
        <taxon>Bhargavaea</taxon>
    </lineage>
</organism>
<evidence type="ECO:0000256" key="7">
    <source>
        <dbReference type="ARBA" id="ARBA00023136"/>
    </source>
</evidence>
<feature type="transmembrane region" description="Helical" evidence="8">
    <location>
        <begin position="7"/>
        <end position="29"/>
    </location>
</feature>